<dbReference type="EMBL" id="BRYB01004726">
    <property type="protein sequence ID" value="GMI35798.1"/>
    <property type="molecule type" value="Genomic_DNA"/>
</dbReference>
<dbReference type="InterPro" id="IPR015421">
    <property type="entry name" value="PyrdxlP-dep_Trfase_major"/>
</dbReference>
<dbReference type="Proteomes" id="UP001165060">
    <property type="component" value="Unassembled WGS sequence"/>
</dbReference>
<keyword evidence="4 5" id="KW-0663">Pyridoxal phosphate</keyword>
<keyword evidence="7" id="KW-1185">Reference proteome</keyword>
<dbReference type="SUPFAM" id="SSF53383">
    <property type="entry name" value="PLP-dependent transferases"/>
    <property type="match status" value="1"/>
</dbReference>
<reference evidence="6 7" key="1">
    <citation type="journal article" date="2023" name="Commun. Biol.">
        <title>Genome analysis of Parmales, the sister group of diatoms, reveals the evolutionary specialization of diatoms from phago-mixotrophs to photoautotrophs.</title>
        <authorList>
            <person name="Ban H."/>
            <person name="Sato S."/>
            <person name="Yoshikawa S."/>
            <person name="Yamada K."/>
            <person name="Nakamura Y."/>
            <person name="Ichinomiya M."/>
            <person name="Sato N."/>
            <person name="Blanc-Mathieu R."/>
            <person name="Endo H."/>
            <person name="Kuwata A."/>
            <person name="Ogata H."/>
        </authorList>
    </citation>
    <scope>NUCLEOTIDE SEQUENCE [LARGE SCALE GENOMIC DNA]</scope>
</reference>
<dbReference type="Pfam" id="PF01053">
    <property type="entry name" value="Cys_Met_Meta_PP"/>
    <property type="match status" value="1"/>
</dbReference>
<evidence type="ECO:0000256" key="4">
    <source>
        <dbReference type="ARBA" id="ARBA00022898"/>
    </source>
</evidence>
<dbReference type="PANTHER" id="PTHR43797">
    <property type="entry name" value="HOMOCYSTEINE/CYSTEINE SYNTHASE"/>
    <property type="match status" value="1"/>
</dbReference>
<evidence type="ECO:0000256" key="3">
    <source>
        <dbReference type="ARBA" id="ARBA00022679"/>
    </source>
</evidence>
<evidence type="ECO:0000313" key="6">
    <source>
        <dbReference type="EMBL" id="GMI35798.1"/>
    </source>
</evidence>
<evidence type="ECO:0000256" key="5">
    <source>
        <dbReference type="RuleBase" id="RU362118"/>
    </source>
</evidence>
<gene>
    <name evidence="6" type="ORF">TeGR_g5951</name>
</gene>
<feature type="non-terminal residue" evidence="6">
    <location>
        <position position="1"/>
    </location>
</feature>
<dbReference type="Gene3D" id="3.90.1150.10">
    <property type="entry name" value="Aspartate Aminotransferase, domain 1"/>
    <property type="match status" value="1"/>
</dbReference>
<comment type="caution">
    <text evidence="6">The sequence shown here is derived from an EMBL/GenBank/DDBJ whole genome shotgun (WGS) entry which is preliminary data.</text>
</comment>
<evidence type="ECO:0008006" key="8">
    <source>
        <dbReference type="Google" id="ProtNLM"/>
    </source>
</evidence>
<organism evidence="6 7">
    <name type="scientific">Tetraparma gracilis</name>
    <dbReference type="NCBI Taxonomy" id="2962635"/>
    <lineage>
        <taxon>Eukaryota</taxon>
        <taxon>Sar</taxon>
        <taxon>Stramenopiles</taxon>
        <taxon>Ochrophyta</taxon>
        <taxon>Bolidophyceae</taxon>
        <taxon>Parmales</taxon>
        <taxon>Triparmaceae</taxon>
        <taxon>Tetraparma</taxon>
    </lineage>
</organism>
<accession>A0ABQ6MYZ4</accession>
<comment type="similarity">
    <text evidence="2 5">Belongs to the trans-sulfuration enzymes family.</text>
</comment>
<keyword evidence="3" id="KW-0808">Transferase</keyword>
<dbReference type="PANTHER" id="PTHR43797:SF2">
    <property type="entry name" value="HOMOCYSTEINE_CYSTEINE SYNTHASE"/>
    <property type="match status" value="1"/>
</dbReference>
<comment type="cofactor">
    <cofactor evidence="1 5">
        <name>pyridoxal 5'-phosphate</name>
        <dbReference type="ChEBI" id="CHEBI:597326"/>
    </cofactor>
</comment>
<evidence type="ECO:0000256" key="1">
    <source>
        <dbReference type="ARBA" id="ARBA00001933"/>
    </source>
</evidence>
<evidence type="ECO:0000256" key="2">
    <source>
        <dbReference type="ARBA" id="ARBA00009077"/>
    </source>
</evidence>
<dbReference type="InterPro" id="IPR015424">
    <property type="entry name" value="PyrdxlP-dep_Trfase"/>
</dbReference>
<evidence type="ECO:0000313" key="7">
    <source>
        <dbReference type="Proteomes" id="UP001165060"/>
    </source>
</evidence>
<protein>
    <recommendedName>
        <fullName evidence="8">O-acetylhomoserine aminocarboxypropyltransferase</fullName>
    </recommendedName>
</protein>
<dbReference type="InterPro" id="IPR000277">
    <property type="entry name" value="Cys/Met-Metab_PyrdxlP-dep_enz"/>
</dbReference>
<proteinExistence type="inferred from homology"/>
<name>A0ABQ6MYZ4_9STRA</name>
<dbReference type="InterPro" id="IPR006235">
    <property type="entry name" value="OAc-hSer/O-AcSer_sulfhydrylase"/>
</dbReference>
<dbReference type="Gene3D" id="3.40.640.10">
    <property type="entry name" value="Type I PLP-dependent aspartate aminotransferase-like (Major domain)"/>
    <property type="match status" value="1"/>
</dbReference>
<dbReference type="InterPro" id="IPR015422">
    <property type="entry name" value="PyrdxlP-dep_Trfase_small"/>
</dbReference>
<sequence>LPLIVDATFSTPYLTNPIKHGAHVVIHSLTKWCGGHGNGLGGCVIDSGTFKWGENGNHPLYTEPDSSYGGLRWGLDLPEPLLPLAFILRMRTVPLRNLGACIAPDNSWMLLLGLETLSLRMEKHCANAKAVAEYLLTNDAVENVKFPGLPDSDQYEKQLKYLKGKGGSMVVFEMKAGSDAGKAFINNLSLISHVANVGDCKTLAIHPASTTHSQLNPQQQLDAGLPPGLVRLSVGIEDAADIIADLEAAIAKAK</sequence>